<comment type="similarity">
    <text evidence="3">Belongs to the autotransporter-2 (AT-2) (TC 1.B.40) family.</text>
</comment>
<gene>
    <name evidence="17" type="ORF">NA66_102459</name>
</gene>
<feature type="domain" description="Trimeric autotransporter adhesin YadA-like head" evidence="14">
    <location>
        <begin position="1256"/>
        <end position="1282"/>
    </location>
</feature>
<dbReference type="Pfam" id="PF05662">
    <property type="entry name" value="YadA_stalk"/>
    <property type="match status" value="37"/>
</dbReference>
<feature type="domain" description="Trimeric autotransporter adhesin YadA-like head" evidence="14">
    <location>
        <begin position="1229"/>
        <end position="1254"/>
    </location>
</feature>
<feature type="compositionally biased region" description="Gly residues" evidence="11">
    <location>
        <begin position="3130"/>
        <end position="3139"/>
    </location>
</feature>
<feature type="domain" description="Trimeric autotransporter adhesin YadA-like stalk" evidence="15">
    <location>
        <begin position="1519"/>
        <end position="1538"/>
    </location>
</feature>
<feature type="domain" description="Trimeric autotransporter adhesin YadA-like stalk" evidence="15">
    <location>
        <begin position="1877"/>
        <end position="1896"/>
    </location>
</feature>
<proteinExistence type="inferred from homology"/>
<feature type="domain" description="Trimeric autotransporter adhesin YadA-like stalk" evidence="15">
    <location>
        <begin position="2351"/>
        <end position="2372"/>
    </location>
</feature>
<dbReference type="InterPro" id="IPR045584">
    <property type="entry name" value="Pilin-like"/>
</dbReference>
<dbReference type="InterPro" id="IPR005594">
    <property type="entry name" value="YadA_C"/>
</dbReference>
<feature type="domain" description="ESPR" evidence="16">
    <location>
        <begin position="1"/>
        <end position="46"/>
    </location>
</feature>
<feature type="domain" description="Trimeric autotransporter adhesin YadA-like stalk" evidence="15">
    <location>
        <begin position="2588"/>
        <end position="2608"/>
    </location>
</feature>
<dbReference type="InterPro" id="IPR008640">
    <property type="entry name" value="Adhesin_Head_dom"/>
</dbReference>
<accession>A0A318I6E0</accession>
<feature type="domain" description="Trimeric autotransporter adhesin YadA-like head" evidence="14">
    <location>
        <begin position="269"/>
        <end position="295"/>
    </location>
</feature>
<comment type="caution">
    <text evidence="17">The sequence shown here is derived from an EMBL/GenBank/DDBJ whole genome shotgun (WGS) entry which is preliminary data.</text>
</comment>
<keyword evidence="4" id="KW-0813">Transport</keyword>
<feature type="domain" description="Trimeric autotransporter adhesin YadA-like stalk" evidence="15">
    <location>
        <begin position="870"/>
        <end position="889"/>
    </location>
</feature>
<feature type="domain" description="Trimeric autotransporter adhesin YadA-like stalk" evidence="15">
    <location>
        <begin position="988"/>
        <end position="1007"/>
    </location>
</feature>
<dbReference type="GO" id="GO:0009279">
    <property type="term" value="C:cell outer membrane"/>
    <property type="evidence" value="ECO:0007669"/>
    <property type="project" value="UniProtKB-SubCell"/>
</dbReference>
<evidence type="ECO:0000313" key="18">
    <source>
        <dbReference type="Proteomes" id="UP000247755"/>
    </source>
</evidence>
<dbReference type="Gene3D" id="2.60.40.4050">
    <property type="match status" value="1"/>
</dbReference>
<feature type="domain" description="Trimeric autotransporter adhesin YadA-like stalk" evidence="15">
    <location>
        <begin position="3087"/>
        <end position="3117"/>
    </location>
</feature>
<keyword evidence="8" id="KW-0653">Protein transport</keyword>
<evidence type="ECO:0000256" key="3">
    <source>
        <dbReference type="ARBA" id="ARBA00005848"/>
    </source>
</evidence>
<keyword evidence="12" id="KW-1133">Transmembrane helix</keyword>
<dbReference type="Gene3D" id="1.20.5.170">
    <property type="match status" value="3"/>
</dbReference>
<sequence>MNKTYRTVWNPTTGTWVAAAETARARKKSNSTMRSSVTAAVAVMAGFGGGAIAIDAEAQTANGNGALNLCGGANGAVGHTFGYSASTTNANCAAIGTNNPTYGGRAPSFVLGNGGDLNGASGPGSTGSTASVAGSRDGHLMIYGANGVHVTGTTDFANTVSMTNNRIQNLAAGTVGTDAVNLNQLNAAIAATDNQFVAFSTGPYAANSAATVGTNNSATAVGPNASATGTSAVALGGNTVATAQNAVALGTISRATGAEATAVGVGAAATGASATALGRGAAATGNNSTALGTYASAVGTGNLAVGGGAAVAQTGRFVPSNMIAIGTGARAIDGDVTGANGSIAIGNSATAGGTGSIVIGTNARHSGSSATVLGGEASAMGGGAGVAVGYGAMASGSSGVSLGTNSTASAASSIALGTNSVANRANAVSVGSTAQQRQITNVAVGTEGTDAVNVNQLNAAIAAADDPYVNVRSGTYAPAVAAQAGNSATAIGANASAAGTSAVALGGSSMASADNAVALGTRSEATGINSIAAGVNSHANANNTVALGSLSVAGATNATAVGNGANASAINTVALGQSSVASGASAIGIGFRANAQADNSVALGAGSVANRINSVSVGNVGSERQITNLAAGTVGTDAVNLAQLNAAIATVDGNSPYFKANGAGDGSDAASATGAGAVGIGSNAKALAAGGVAIGSSATAGMANSIAIGNDVIAAQDGVAIGQGARAQNANATAIGTKSAAGLNGTALGTNAHAVTDAVALGVDATAAGGNSVALGNGSIAASNTVSVGSVGNERKITNVADGALSNTSTDAVNGSQLFATNTRVGSLEDSLKGGGVIDPDTGESLAVVYDTTAKDKVTLGGGTNGTTLANVKAGVADTDAVNVSQLKGSGLIGDDGKAIAAVTYDRNANGTPNYGSVTLGDGTNPTQLKHVADATDDSDALNLGQLKDSGLVGDDGKGNLTSLAVTYDSATKDTVTLGGGTDGTTLANVKAGVADTDAVNVSQLKGSGLIGDDGNAIAAVTYNRNADGTPNYNAVTLGGGKSTGPVTLSNVAAGVAATDAVNVQQLQQSVANGNPYIGGRGTGVAAQATGLNAIALGLGSVADEIRTVSVGNSATGLQRRITNVQNGEADSDAATVGQVNDLMGIASTNTQTAIDNVNTTTKQAIQDVNSRLDAIGTLAGTDPYVQVDGLNDGSDNAFVRAGTYGVAIGAEASATGDTSIAIGAQSGASGSGSVALGAGASATGTGAVAFGSGVATGTSALALGNGTNASGNNAVAAGFNARAAGVNALAFGNTARANAADSMAFGTSAQVDPLATNSIAIGRQSSVTGTALNSVALGASSVADRLNSISVGSTGQQRQIIYVARGTANTDAVNVSQLKDAVAAFGGNASVGADGSITNPTYTIGGTTYRNVGDALNALSNLGGGGTDPLAVTYGTNGDGSPNFEVVTLKGTDGTTLANVKAGVADKDAVNVSQLKDSGLIGDDGKAIAAVTYDRNADGTPNLGSVTLGGGTDGTTLANVKAGVADKDAVNVSQLKGSGLIGDDGKAIAAVTYDRNADGTPNLGSVTLGGGTDGTTLANVKAGVADKDAVNVSQLKGSGLIGDDGKSIAAVTYDRNADGTPNLGSVTLGGGTDGTTLANVKAGVADKDAVNVSQLKGSGLIGDDGKSIAAVTYDRNADGTPNYGSVTLGDGTNPTQLKHVADATDDSDALNLGQLKNAGLVGDDGNGNLTSLAVTYDSATKDTVTLGGGTDGTTLANVKAGVADKDAVNVSQLKGSGLIGDDGKAIAAVTYDRNADGTPNLGSVTLGGGTDGTTLANVKAGVADKDAVNVSQLKGSGLIGDDGKAIAAVTYDRNADGTPNLGSVTLGGGTDGTTLANVKAGVADKDAVNVSQLKGSGLIGDDGKAIAAVTYDRNADGTPNLGSVTLGGGTDGTTLANVKAGVADKDAVNVSQLKDSGLIGGDGKAIAAVTYDRNVDGTPNYGSVTLGDGTNPTQLKHVADATDDSDALNLGQLKDAGLVGDDGKGNLTSLAVVYDSATKDTVTLGGGTDGTTLANVKAGVADKDAVNVSQLKGSGLIGDDGKAIAAVTYNRNTDGTPNYNAVTLGAGKSTGAVTLSNVAEGVAGTDAVNVDQLTAAIKDLDIGLNPLAVSYDTASKDKVTLGGAAGTTLANVKAGVADTDAVNVSQLKDSGLIGDDGKAIAAVTYDRSADGTPNLGSVTLGGGTDGTTLANVKAGVADKDAVNVSQLKGSGLIGDDGKSIAAVTYDRNADGTPNLGSVTLGGGTDGTTLANVKAGVADKDAVNVSQLKGSGLIGDDGKAIAAVTYDRNADGTPNYGSVTLGDGTNPTQLKHVADATDDSDALNLGQLKNAGLVGDDGNGNLTSLAVTYDSATKDTVTLGGGTDGTTLANVKAGVADKDAVNVSQLKDSGLIGGDGKAIAAVTYDRNADGTPNYGSVTLGDGTNPTQLKHVADATDDNDALNLGQLKNAGLVGDDGNGNLTSLAVTYDSATKDTVTLGGGTNGTTLANVKAGVADKDAVNVSQLKGSGLIGDDGQAIAAVTYNRNADGTPNYDAVTLGGGKSAGPVTLSNVADGVDRHDAVNLGQLQDSGLVAPVDPTNPGAGLTSLAVTYGKNADGSANFDEVKLMGTNGTTLANVKAGVADTDAVNVSQLKRSGLIGDDGQAIAAVTYNRNADGTPNYDAVTLGGGKSAGPVTLSNVADGVDRHDAVNLGQLQDSGLVAPVDPTNPGAGLMSLAVTYGTNDDGSANFDEVKLRGADGTTLTNVKAGAVNTASTDAVNGSQLYGVSKSVADSLGGGSTVDANGNVTAPTYSLTDPANVAAKADYRNVGDALDNLDGRVATNTKNITVINNQLADSGLVDPVTGQSIAAVTYDRNADGTPNYSAVTLGGGKSAGPVQLKNVAAGTDDTDAVNVAQLKSAGLVAPVDPTNPGSGLTSLAVTYSTNDDESANFDEVKLKGTNGTTLTNVAAGAVNATSTDAINGSQLHGTAQSVADTIGGGTTVDADGTLANTAIEVKGQKYSTVAEAVQAAAAYGATDSLAVRYDLNSDGTPNFGSVTLGGSGAAPVRLTNVADGTSQYDAVNYGQLSALNDKIGNLDDRVGGLELRPGTPGDGNGGGTGTNPYFGATDQTAGGSSAANPGTGTGNVAAGSGSSIGTGVNDGTAIGSGSTVAAGGGTAIGAGSAAKGENATAIGQGSNATGSGSVAIGSGSVANEANTVSFGNGTDTGNRRIVNIADGVGANDAATKGQLDRAVGGLGSQINDVSKNAYSGIAAATALTMIPGVDPGKTLSFGVGGATYKGYQAVAFGGEARITQNLKMKAGVGLSSGGNTVGVGASYQW</sequence>
<feature type="domain" description="Trimeric autotransporter adhesin YadA-like stalk" evidence="15">
    <location>
        <begin position="1639"/>
        <end position="1658"/>
    </location>
</feature>
<feature type="domain" description="Trimeric autotransporter adhesin YadA-like head" evidence="14">
    <location>
        <begin position="525"/>
        <end position="550"/>
    </location>
</feature>
<dbReference type="GO" id="GO:0009986">
    <property type="term" value="C:cell surface"/>
    <property type="evidence" value="ECO:0007669"/>
    <property type="project" value="UniProtKB-SubCell"/>
</dbReference>
<feature type="domain" description="Trimeric autotransporter adhesin YadA-like head" evidence="14">
    <location>
        <begin position="1203"/>
        <end position="1227"/>
    </location>
</feature>
<feature type="domain" description="Trimeric autotransporter adhesin YadA-like stalk" evidence="15">
    <location>
        <begin position="2116"/>
        <end position="2146"/>
    </location>
</feature>
<feature type="domain" description="Trimeric autotransporter adhesin YadA-like stalk" evidence="15">
    <location>
        <begin position="1757"/>
        <end position="1776"/>
    </location>
</feature>
<feature type="domain" description="Trimeric autotransporter adhesin YadA-like head" evidence="14">
    <location>
        <begin position="1284"/>
        <end position="1310"/>
    </location>
</feature>
<feature type="domain" description="Trimeric autotransporter adhesin YadA-like stalk" evidence="15">
    <location>
        <begin position="930"/>
        <end position="950"/>
    </location>
</feature>
<feature type="domain" description="Trimeric autotransporter adhesin YadA-like stalk" evidence="15">
    <location>
        <begin position="438"/>
        <end position="465"/>
    </location>
</feature>
<dbReference type="SUPFAM" id="SSF101967">
    <property type="entry name" value="Adhesin YadA, collagen-binding domain"/>
    <property type="match status" value="20"/>
</dbReference>
<dbReference type="EMBL" id="QJJY01000024">
    <property type="protein sequence ID" value="PXX26218.1"/>
    <property type="molecule type" value="Genomic_DNA"/>
</dbReference>
<feature type="domain" description="Trimeric autotransporter adhesin YadA-like stalk" evidence="15">
    <location>
        <begin position="2984"/>
        <end position="3024"/>
    </location>
</feature>
<feature type="domain" description="Trimeric autotransporter adhesin YadA-like head" evidence="14">
    <location>
        <begin position="341"/>
        <end position="363"/>
    </location>
</feature>
<evidence type="ECO:0000256" key="2">
    <source>
        <dbReference type="ARBA" id="ARBA00004442"/>
    </source>
</evidence>
<feature type="domain" description="Trimeric autotransporter adhesin YadA-like head" evidence="14">
    <location>
        <begin position="756"/>
        <end position="779"/>
    </location>
</feature>
<keyword evidence="6 12" id="KW-0812">Transmembrane</keyword>
<feature type="domain" description="Trimeric autotransporter adhesin YadA-like head" evidence="14">
    <location>
        <begin position="3204"/>
        <end position="3230"/>
    </location>
</feature>
<evidence type="ECO:0000259" key="14">
    <source>
        <dbReference type="Pfam" id="PF05658"/>
    </source>
</evidence>
<dbReference type="Gene3D" id="6.10.250.2120">
    <property type="match status" value="1"/>
</dbReference>
<evidence type="ECO:0000259" key="13">
    <source>
        <dbReference type="Pfam" id="PF03895"/>
    </source>
</evidence>
<feature type="domain" description="Trimeric autotransporter adhesin YadA-like stalk" evidence="15">
    <location>
        <begin position="1699"/>
        <end position="1720"/>
    </location>
</feature>
<dbReference type="InterPro" id="IPR008635">
    <property type="entry name" value="Coiled_stalk_dom"/>
</dbReference>
<dbReference type="Gene3D" id="3.30.1300.30">
    <property type="entry name" value="GSPII I/J protein-like"/>
    <property type="match status" value="1"/>
</dbReference>
<dbReference type="InterPro" id="IPR011049">
    <property type="entry name" value="Serralysin-like_metalloprot_C"/>
</dbReference>
<feature type="domain" description="Trimeric autotransporter adhesin YadA-like stalk" evidence="15">
    <location>
        <begin position="2918"/>
        <end position="2939"/>
    </location>
</feature>
<feature type="domain" description="Trimeric autotransporter adhesin YadA-like stalk" evidence="15">
    <location>
        <begin position="2409"/>
        <end position="2428"/>
    </location>
</feature>
<feature type="domain" description="Trimeric autotransporter adhesin YadA-like stalk" evidence="15">
    <location>
        <begin position="2782"/>
        <end position="2825"/>
    </location>
</feature>
<feature type="domain" description="Trimeric autotransporter adhesin YadA-like head" evidence="14">
    <location>
        <begin position="716"/>
        <end position="739"/>
    </location>
</feature>
<comment type="subcellular location">
    <subcellularLocation>
        <location evidence="2">Cell outer membrane</location>
    </subcellularLocation>
    <subcellularLocation>
        <location evidence="1">Cell surface</location>
    </subcellularLocation>
</comment>
<feature type="domain" description="Trimeric autotransporter adhesin YadA-like stalk" evidence="15">
    <location>
        <begin position="2055"/>
        <end position="2074"/>
    </location>
</feature>
<feature type="domain" description="Trimeric autotransporter adhesin YadA-like stalk" evidence="15">
    <location>
        <begin position="2469"/>
        <end position="2490"/>
    </location>
</feature>
<feature type="domain" description="Trimeric autotransporter adhesin YadA-like C-terminal membrane anchor" evidence="13">
    <location>
        <begin position="3301"/>
        <end position="3359"/>
    </location>
</feature>
<feature type="domain" description="Trimeric autotransporter adhesin YadA-like head" evidence="14">
    <location>
        <begin position="241"/>
        <end position="267"/>
    </location>
</feature>
<feature type="domain" description="Trimeric autotransporter adhesin YadA-like head" evidence="14">
    <location>
        <begin position="497"/>
        <end position="523"/>
    </location>
</feature>
<evidence type="ECO:0000256" key="10">
    <source>
        <dbReference type="ARBA" id="ARBA00023237"/>
    </source>
</evidence>
<evidence type="ECO:0000256" key="9">
    <source>
        <dbReference type="ARBA" id="ARBA00023136"/>
    </source>
</evidence>
<dbReference type="Gene3D" id="6.10.250.2040">
    <property type="match status" value="19"/>
</dbReference>
<dbReference type="Pfam" id="PF13018">
    <property type="entry name" value="ESPR"/>
    <property type="match status" value="1"/>
</dbReference>
<feature type="domain" description="Trimeric autotransporter adhesin YadA-like head" evidence="14">
    <location>
        <begin position="581"/>
        <end position="607"/>
    </location>
</feature>
<name>A0A318I6E0_BURPY</name>
<evidence type="ECO:0000259" key="16">
    <source>
        <dbReference type="Pfam" id="PF13018"/>
    </source>
</evidence>
<dbReference type="Gene3D" id="2.150.10.10">
    <property type="entry name" value="Serralysin-like metalloprotease, C-terminal"/>
    <property type="match status" value="13"/>
</dbReference>
<dbReference type="CDD" id="cd12820">
    <property type="entry name" value="LbR_YadA-like"/>
    <property type="match status" value="3"/>
</dbReference>
<feature type="domain" description="Trimeric autotransporter adhesin YadA-like stalk" evidence="15">
    <location>
        <begin position="1579"/>
        <end position="1598"/>
    </location>
</feature>
<feature type="domain" description="Trimeric autotransporter adhesin YadA-like head" evidence="14">
    <location>
        <begin position="408"/>
        <end position="432"/>
    </location>
</feature>
<evidence type="ECO:0000256" key="4">
    <source>
        <dbReference type="ARBA" id="ARBA00022448"/>
    </source>
</evidence>
<dbReference type="Pfam" id="PF03895">
    <property type="entry name" value="YadA_anchor"/>
    <property type="match status" value="1"/>
</dbReference>
<evidence type="ECO:0000256" key="7">
    <source>
        <dbReference type="ARBA" id="ARBA00022729"/>
    </source>
</evidence>
<feature type="domain" description="Trimeric autotransporter adhesin YadA-like stalk" evidence="15">
    <location>
        <begin position="625"/>
        <end position="654"/>
    </location>
</feature>
<feature type="domain" description="Trimeric autotransporter adhesin YadA-like stalk" evidence="15">
    <location>
        <begin position="2527"/>
        <end position="2546"/>
    </location>
</feature>
<feature type="domain" description="Trimeric autotransporter adhesin YadA-like stalk" evidence="15">
    <location>
        <begin position="3250"/>
        <end position="3289"/>
    </location>
</feature>
<evidence type="ECO:0000256" key="6">
    <source>
        <dbReference type="ARBA" id="ARBA00022692"/>
    </source>
</evidence>
<feature type="domain" description="Trimeric autotransporter adhesin YadA-like head" evidence="14">
    <location>
        <begin position="1317"/>
        <end position="1342"/>
    </location>
</feature>
<keyword evidence="7" id="KW-0732">Signal</keyword>
<keyword evidence="5" id="KW-1134">Transmembrane beta strand</keyword>
<dbReference type="Proteomes" id="UP000247755">
    <property type="component" value="Unassembled WGS sequence"/>
</dbReference>
<feature type="domain" description="Trimeric autotransporter adhesin YadA-like head" evidence="14">
    <location>
        <begin position="553"/>
        <end position="579"/>
    </location>
</feature>
<feature type="domain" description="Trimeric autotransporter adhesin YadA-like stalk" evidence="15">
    <location>
        <begin position="166"/>
        <end position="203"/>
    </location>
</feature>
<evidence type="ECO:0000256" key="8">
    <source>
        <dbReference type="ARBA" id="ARBA00022927"/>
    </source>
</evidence>
<feature type="domain" description="Trimeric autotransporter adhesin YadA-like stalk" evidence="15">
    <location>
        <begin position="1459"/>
        <end position="1478"/>
    </location>
</feature>
<feature type="domain" description="Trimeric autotransporter adhesin YadA-like stalk" evidence="15">
    <location>
        <begin position="1121"/>
        <end position="1162"/>
    </location>
</feature>
<feature type="domain" description="Trimeric autotransporter adhesin YadA-like stalk" evidence="15">
    <location>
        <begin position="1817"/>
        <end position="1836"/>
    </location>
</feature>
<feature type="region of interest" description="Disordered" evidence="11">
    <location>
        <begin position="3124"/>
        <end position="3164"/>
    </location>
</feature>
<reference evidence="17 18" key="1">
    <citation type="submission" date="2018-05" db="EMBL/GenBank/DDBJ databases">
        <title>Comparative genomics of bacterial root endophytes of switchgrass collected from native prairies over two seasons.</title>
        <authorList>
            <person name="Tang Y."/>
        </authorList>
    </citation>
    <scope>NUCLEOTIDE SEQUENCE [LARGE SCALE GENOMIC DNA]</scope>
    <source>
        <strain evidence="17 18">NFIX32</strain>
    </source>
</reference>
<organism evidence="17 18">
    <name type="scientific">Burkholderia pyrrocinia</name>
    <name type="common">Pseudomonas pyrrocinia</name>
    <dbReference type="NCBI Taxonomy" id="60550"/>
    <lineage>
        <taxon>Bacteria</taxon>
        <taxon>Pseudomonadati</taxon>
        <taxon>Pseudomonadota</taxon>
        <taxon>Betaproteobacteria</taxon>
        <taxon>Burkholderiales</taxon>
        <taxon>Burkholderiaceae</taxon>
        <taxon>Burkholderia</taxon>
        <taxon>Burkholderia cepacia complex</taxon>
    </lineage>
</organism>
<feature type="domain" description="Trimeric autotransporter adhesin YadA-like stalk" evidence="15">
    <location>
        <begin position="1937"/>
        <end position="1956"/>
    </location>
</feature>
<feature type="domain" description="Trimeric autotransporter adhesin YadA-like stalk" evidence="15">
    <location>
        <begin position="1997"/>
        <end position="2017"/>
    </location>
</feature>
<dbReference type="SUPFAM" id="SSF54523">
    <property type="entry name" value="Pili subunits"/>
    <property type="match status" value="1"/>
</dbReference>
<feature type="domain" description="Trimeric autotransporter adhesin YadA-like head" evidence="14">
    <location>
        <begin position="672"/>
        <end position="698"/>
    </location>
</feature>
<feature type="domain" description="Trimeric autotransporter adhesin YadA-like stalk" evidence="15">
    <location>
        <begin position="2716"/>
        <end position="2736"/>
    </location>
</feature>
<dbReference type="GO" id="GO:0015031">
    <property type="term" value="P:protein transport"/>
    <property type="evidence" value="ECO:0007669"/>
    <property type="project" value="UniProtKB-KW"/>
</dbReference>
<evidence type="ECO:0000256" key="1">
    <source>
        <dbReference type="ARBA" id="ARBA00004241"/>
    </source>
</evidence>
<evidence type="ECO:0000256" key="12">
    <source>
        <dbReference type="SAM" id="Phobius"/>
    </source>
</evidence>
<dbReference type="InterPro" id="IPR024973">
    <property type="entry name" value="ESPR"/>
</dbReference>
<evidence type="ECO:0000256" key="5">
    <source>
        <dbReference type="ARBA" id="ARBA00022452"/>
    </source>
</evidence>
<feature type="compositionally biased region" description="Polar residues" evidence="11">
    <location>
        <begin position="3147"/>
        <end position="3160"/>
    </location>
</feature>
<protein>
    <submittedName>
        <fullName evidence="17">Trimeric autotransporter adhesin</fullName>
    </submittedName>
</protein>
<keyword evidence="10" id="KW-0998">Cell outer membrane</keyword>
<feature type="domain" description="Trimeric autotransporter adhesin YadA-like stalk" evidence="15">
    <location>
        <begin position="2655"/>
        <end position="2674"/>
    </location>
</feature>
<keyword evidence="9 12" id="KW-0472">Membrane</keyword>
<feature type="domain" description="Trimeric autotransporter adhesin YadA-like stalk" evidence="15">
    <location>
        <begin position="2231"/>
        <end position="2250"/>
    </location>
</feature>
<evidence type="ECO:0000256" key="11">
    <source>
        <dbReference type="SAM" id="MobiDB-lite"/>
    </source>
</evidence>
<feature type="domain" description="Trimeric autotransporter adhesin YadA-like stalk" evidence="15">
    <location>
        <begin position="1049"/>
        <end position="1086"/>
    </location>
</feature>
<feature type="domain" description="Trimeric autotransporter adhesin YadA-like stalk" evidence="15">
    <location>
        <begin position="2171"/>
        <end position="2190"/>
    </location>
</feature>
<feature type="domain" description="Trimeric autotransporter adhesin YadA-like head" evidence="14">
    <location>
        <begin position="1089"/>
        <end position="1115"/>
    </location>
</feature>
<evidence type="ECO:0000259" key="15">
    <source>
        <dbReference type="Pfam" id="PF05662"/>
    </source>
</evidence>
<evidence type="ECO:0000313" key="17">
    <source>
        <dbReference type="EMBL" id="PXX26218.1"/>
    </source>
</evidence>
<dbReference type="Pfam" id="PF05658">
    <property type="entry name" value="YadA_head"/>
    <property type="match status" value="19"/>
</dbReference>
<feature type="domain" description="Trimeric autotransporter adhesin YadA-like head" evidence="14">
    <location>
        <begin position="216"/>
        <end position="239"/>
    </location>
</feature>
<feature type="domain" description="Trimeric autotransporter adhesin YadA-like stalk" evidence="15">
    <location>
        <begin position="2291"/>
        <end position="2310"/>
    </location>
</feature>
<feature type="transmembrane region" description="Helical" evidence="12">
    <location>
        <begin position="36"/>
        <end position="54"/>
    </location>
</feature>
<feature type="domain" description="Trimeric autotransporter adhesin YadA-like stalk" evidence="15">
    <location>
        <begin position="1360"/>
        <end position="1398"/>
    </location>
</feature>
<feature type="domain" description="Trimeric autotransporter adhesin YadA-like stalk" evidence="15">
    <location>
        <begin position="796"/>
        <end position="834"/>
    </location>
</feature>